<evidence type="ECO:0000313" key="2">
    <source>
        <dbReference type="Proteomes" id="UP000037035"/>
    </source>
</evidence>
<gene>
    <name evidence="1" type="ORF">VP01_2886g2</name>
</gene>
<reference evidence="1 2" key="1">
    <citation type="submission" date="2015-08" db="EMBL/GenBank/DDBJ databases">
        <title>Next Generation Sequencing and Analysis of the Genome of Puccinia sorghi L Schw, the Causal Agent of Maize Common Rust.</title>
        <authorList>
            <person name="Rochi L."/>
            <person name="Burguener G."/>
            <person name="Darino M."/>
            <person name="Turjanski A."/>
            <person name="Kreff E."/>
            <person name="Dieguez M.J."/>
            <person name="Sacco F."/>
        </authorList>
    </citation>
    <scope>NUCLEOTIDE SEQUENCE [LARGE SCALE GENOMIC DNA]</scope>
    <source>
        <strain evidence="1 2">RO10H11247</strain>
    </source>
</reference>
<protein>
    <submittedName>
        <fullName evidence="1">Uncharacterized protein</fullName>
    </submittedName>
</protein>
<dbReference type="AlphaFoldDB" id="A0A0L6V1P8"/>
<keyword evidence="2" id="KW-1185">Reference proteome</keyword>
<proteinExistence type="predicted"/>
<comment type="caution">
    <text evidence="1">The sequence shown here is derived from an EMBL/GenBank/DDBJ whole genome shotgun (WGS) entry which is preliminary data.</text>
</comment>
<sequence length="117" mass="13336">MVGVTTEASCEFLHVNCKQLRRFFFAVVISSLLSITKLKKIYFLSQKYIKSPTPGIIHPCISSNPKLEKYFDQCLGALDGPLTKIEKLPIGKIFSFFFFLIQQSNLKTDQSLIKARE</sequence>
<dbReference type="EMBL" id="LAVV01007819">
    <property type="protein sequence ID" value="KNZ54679.1"/>
    <property type="molecule type" value="Genomic_DNA"/>
</dbReference>
<evidence type="ECO:0000313" key="1">
    <source>
        <dbReference type="EMBL" id="KNZ54679.1"/>
    </source>
</evidence>
<name>A0A0L6V1P8_9BASI</name>
<dbReference type="VEuPathDB" id="FungiDB:VP01_2886g2"/>
<dbReference type="Proteomes" id="UP000037035">
    <property type="component" value="Unassembled WGS sequence"/>
</dbReference>
<accession>A0A0L6V1P8</accession>
<organism evidence="1 2">
    <name type="scientific">Puccinia sorghi</name>
    <dbReference type="NCBI Taxonomy" id="27349"/>
    <lineage>
        <taxon>Eukaryota</taxon>
        <taxon>Fungi</taxon>
        <taxon>Dikarya</taxon>
        <taxon>Basidiomycota</taxon>
        <taxon>Pucciniomycotina</taxon>
        <taxon>Pucciniomycetes</taxon>
        <taxon>Pucciniales</taxon>
        <taxon>Pucciniaceae</taxon>
        <taxon>Puccinia</taxon>
    </lineage>
</organism>